<accession>A0A7J7KL77</accession>
<keyword evidence="2" id="KW-1185">Reference proteome</keyword>
<name>A0A7J7KL77_BUGNE</name>
<dbReference type="EMBL" id="VXIV02000302">
    <property type="protein sequence ID" value="KAF6039113.1"/>
    <property type="molecule type" value="Genomic_DNA"/>
</dbReference>
<proteinExistence type="predicted"/>
<comment type="caution">
    <text evidence="1">The sequence shown here is derived from an EMBL/GenBank/DDBJ whole genome shotgun (WGS) entry which is preliminary data.</text>
</comment>
<reference evidence="1" key="1">
    <citation type="submission" date="2020-06" db="EMBL/GenBank/DDBJ databases">
        <title>Draft genome of Bugula neritina, a colonial animal packing powerful symbionts and potential medicines.</title>
        <authorList>
            <person name="Rayko M."/>
        </authorList>
    </citation>
    <scope>NUCLEOTIDE SEQUENCE [LARGE SCALE GENOMIC DNA]</scope>
    <source>
        <strain evidence="1">Kwan_BN1</strain>
    </source>
</reference>
<organism evidence="1 2">
    <name type="scientific">Bugula neritina</name>
    <name type="common">Brown bryozoan</name>
    <name type="synonym">Sertularia neritina</name>
    <dbReference type="NCBI Taxonomy" id="10212"/>
    <lineage>
        <taxon>Eukaryota</taxon>
        <taxon>Metazoa</taxon>
        <taxon>Spiralia</taxon>
        <taxon>Lophotrochozoa</taxon>
        <taxon>Bryozoa</taxon>
        <taxon>Gymnolaemata</taxon>
        <taxon>Cheilostomatida</taxon>
        <taxon>Flustrina</taxon>
        <taxon>Buguloidea</taxon>
        <taxon>Bugulidae</taxon>
        <taxon>Bugula</taxon>
    </lineage>
</organism>
<sequence>MSHKKKRALSDSILGDSGLMELSDEGEGEVTGPIGVKHPRILLGSCTNSDGFPRRLVIEFPEESGDPFEVCRLAAEQTDGETEVATNKTSPQLSQHVLKHANSREVTVLKRNDPFLTHAMDSSELDLELTTYASKKLEVERMPPVDTLAAPKLCSTRHIIDSFAMQDLKATALCYNQHPGIFFDIY</sequence>
<evidence type="ECO:0000313" key="2">
    <source>
        <dbReference type="Proteomes" id="UP000593567"/>
    </source>
</evidence>
<gene>
    <name evidence="1" type="ORF">EB796_002550</name>
</gene>
<dbReference type="Proteomes" id="UP000593567">
    <property type="component" value="Unassembled WGS sequence"/>
</dbReference>
<dbReference type="AlphaFoldDB" id="A0A7J7KL77"/>
<evidence type="ECO:0000313" key="1">
    <source>
        <dbReference type="EMBL" id="KAF6039113.1"/>
    </source>
</evidence>
<protein>
    <submittedName>
        <fullName evidence="1">Uncharacterized protein</fullName>
    </submittedName>
</protein>